<keyword evidence="12" id="KW-1185">Reference proteome</keyword>
<gene>
    <name evidence="11" type="ORF">AMELA_G00098480</name>
</gene>
<evidence type="ECO:0000256" key="3">
    <source>
        <dbReference type="ARBA" id="ARBA00022729"/>
    </source>
</evidence>
<protein>
    <recommendedName>
        <fullName evidence="10">Ig-like domain-containing protein</fullName>
    </recommendedName>
</protein>
<dbReference type="PANTHER" id="PTHR13869:SF20">
    <property type="entry name" value="MYELIN PROTEIN ZERO-LIKE PROTEIN 3"/>
    <property type="match status" value="1"/>
</dbReference>
<dbReference type="InterPro" id="IPR003599">
    <property type="entry name" value="Ig_sub"/>
</dbReference>
<evidence type="ECO:0000256" key="2">
    <source>
        <dbReference type="ARBA" id="ARBA00022692"/>
    </source>
</evidence>
<dbReference type="PANTHER" id="PTHR13869">
    <property type="entry name" value="MYELIN P0 RELATED"/>
    <property type="match status" value="1"/>
</dbReference>
<evidence type="ECO:0000313" key="11">
    <source>
        <dbReference type="EMBL" id="KAF4085738.1"/>
    </source>
</evidence>
<reference evidence="11 12" key="1">
    <citation type="submission" date="2020-02" db="EMBL/GenBank/DDBJ databases">
        <title>A chromosome-scale genome assembly of the black bullhead catfish (Ameiurus melas).</title>
        <authorList>
            <person name="Wen M."/>
            <person name="Zham M."/>
            <person name="Cabau C."/>
            <person name="Klopp C."/>
            <person name="Donnadieu C."/>
            <person name="Roques C."/>
            <person name="Bouchez O."/>
            <person name="Lampietro C."/>
            <person name="Jouanno E."/>
            <person name="Herpin A."/>
            <person name="Louis A."/>
            <person name="Berthelot C."/>
            <person name="Parey E."/>
            <person name="Roest-Crollius H."/>
            <person name="Braasch I."/>
            <person name="Postlethwait J."/>
            <person name="Robinson-Rechavi M."/>
            <person name="Echchiki A."/>
            <person name="Begum T."/>
            <person name="Montfort J."/>
            <person name="Schartl M."/>
            <person name="Bobe J."/>
            <person name="Guiguen Y."/>
        </authorList>
    </citation>
    <scope>NUCLEOTIDE SEQUENCE [LARGE SCALE GENOMIC DNA]</scope>
    <source>
        <strain evidence="11">M_S1</strain>
        <tissue evidence="11">Blood</tissue>
    </source>
</reference>
<dbReference type="SMART" id="SM00409">
    <property type="entry name" value="IG"/>
    <property type="match status" value="1"/>
</dbReference>
<evidence type="ECO:0000259" key="10">
    <source>
        <dbReference type="PROSITE" id="PS50835"/>
    </source>
</evidence>
<dbReference type="GO" id="GO:0005886">
    <property type="term" value="C:plasma membrane"/>
    <property type="evidence" value="ECO:0007669"/>
    <property type="project" value="TreeGrafter"/>
</dbReference>
<comment type="caution">
    <text evidence="11">The sequence shown here is derived from an EMBL/GenBank/DDBJ whole genome shotgun (WGS) entry which is preliminary data.</text>
</comment>
<feature type="domain" description="Ig-like" evidence="10">
    <location>
        <begin position="65"/>
        <end position="183"/>
    </location>
</feature>
<dbReference type="InterPro" id="IPR007110">
    <property type="entry name" value="Ig-like_dom"/>
</dbReference>
<dbReference type="SMART" id="SM00406">
    <property type="entry name" value="IGv"/>
    <property type="match status" value="1"/>
</dbReference>
<dbReference type="InterPro" id="IPR003598">
    <property type="entry name" value="Ig_sub2"/>
</dbReference>
<dbReference type="Pfam" id="PF07686">
    <property type="entry name" value="V-set"/>
    <property type="match status" value="1"/>
</dbReference>
<organism evidence="11 12">
    <name type="scientific">Ameiurus melas</name>
    <name type="common">Black bullhead</name>
    <name type="synonym">Silurus melas</name>
    <dbReference type="NCBI Taxonomy" id="219545"/>
    <lineage>
        <taxon>Eukaryota</taxon>
        <taxon>Metazoa</taxon>
        <taxon>Chordata</taxon>
        <taxon>Craniata</taxon>
        <taxon>Vertebrata</taxon>
        <taxon>Euteleostomi</taxon>
        <taxon>Actinopterygii</taxon>
        <taxon>Neopterygii</taxon>
        <taxon>Teleostei</taxon>
        <taxon>Ostariophysi</taxon>
        <taxon>Siluriformes</taxon>
        <taxon>Ictaluridae</taxon>
        <taxon>Ameiurus</taxon>
    </lineage>
</organism>
<dbReference type="AlphaFoldDB" id="A0A7J6AVZ9"/>
<dbReference type="Proteomes" id="UP000593565">
    <property type="component" value="Unassembled WGS sequence"/>
</dbReference>
<evidence type="ECO:0000256" key="4">
    <source>
        <dbReference type="ARBA" id="ARBA00022989"/>
    </source>
</evidence>
<evidence type="ECO:0000256" key="6">
    <source>
        <dbReference type="ARBA" id="ARBA00023157"/>
    </source>
</evidence>
<evidence type="ECO:0000256" key="8">
    <source>
        <dbReference type="ARBA" id="ARBA00023319"/>
    </source>
</evidence>
<dbReference type="OrthoDB" id="8737888at2759"/>
<dbReference type="PROSITE" id="PS50835">
    <property type="entry name" value="IG_LIKE"/>
    <property type="match status" value="1"/>
</dbReference>
<dbReference type="InterPro" id="IPR013106">
    <property type="entry name" value="Ig_V-set"/>
</dbReference>
<dbReference type="EMBL" id="JAAGNN010000008">
    <property type="protein sequence ID" value="KAF4085738.1"/>
    <property type="molecule type" value="Genomic_DNA"/>
</dbReference>
<dbReference type="SMART" id="SM00408">
    <property type="entry name" value="IGc2"/>
    <property type="match status" value="1"/>
</dbReference>
<evidence type="ECO:0000313" key="12">
    <source>
        <dbReference type="Proteomes" id="UP000593565"/>
    </source>
</evidence>
<proteinExistence type="predicted"/>
<dbReference type="InterPro" id="IPR013783">
    <property type="entry name" value="Ig-like_fold"/>
</dbReference>
<evidence type="ECO:0000256" key="5">
    <source>
        <dbReference type="ARBA" id="ARBA00023136"/>
    </source>
</evidence>
<dbReference type="InterPro" id="IPR000920">
    <property type="entry name" value="Myelin_P0-rel"/>
</dbReference>
<keyword evidence="7" id="KW-0325">Glycoprotein</keyword>
<evidence type="ECO:0000256" key="1">
    <source>
        <dbReference type="ARBA" id="ARBA00004479"/>
    </source>
</evidence>
<keyword evidence="4 9" id="KW-1133">Transmembrane helix</keyword>
<evidence type="ECO:0000256" key="9">
    <source>
        <dbReference type="SAM" id="Phobius"/>
    </source>
</evidence>
<dbReference type="InterPro" id="IPR036179">
    <property type="entry name" value="Ig-like_dom_sf"/>
</dbReference>
<feature type="transmembrane region" description="Helical" evidence="9">
    <location>
        <begin position="196"/>
        <end position="219"/>
    </location>
</feature>
<keyword evidence="3" id="KW-0732">Signal</keyword>
<evidence type="ECO:0000256" key="7">
    <source>
        <dbReference type="ARBA" id="ARBA00023180"/>
    </source>
</evidence>
<dbReference type="Gene3D" id="2.60.40.10">
    <property type="entry name" value="Immunoglobulins"/>
    <property type="match status" value="1"/>
</dbReference>
<keyword evidence="2 9" id="KW-0812">Transmembrane</keyword>
<accession>A0A7J6AVZ9</accession>
<keyword evidence="5 9" id="KW-0472">Membrane</keyword>
<name>A0A7J6AVZ9_AMEME</name>
<sequence length="299" mass="33435">MRTAVSPKHGRVETVIQNFPLWIFSKHTITLNCSTKMDSIRRQRISSGTGMYLVLFLSLVLQSGPASCMKVTAPEEINAVQGETVTLSCQFTSTHRPTSRISIDWSFRPQSGGPSQVFFHFYMLAYPPKDGHFNGRVQWHGDPARGDATIRLLNASLHDNGTYSCVVRNPPDFQGPPSNTILTVSLKKASLHFSDIAVLLFLVLLPSSLIALVLLARMLCPCCSPRVKSSHLGHHSPIEVTDGEEMLSYSKECGYHHPLPNQKPAMCCKMYMESSDEECRRYFEKQQSNTIQLQAESQC</sequence>
<dbReference type="SUPFAM" id="SSF48726">
    <property type="entry name" value="Immunoglobulin"/>
    <property type="match status" value="1"/>
</dbReference>
<keyword evidence="8" id="KW-0393">Immunoglobulin domain</keyword>
<dbReference type="PRINTS" id="PR00213">
    <property type="entry name" value="MYELINP0"/>
</dbReference>
<comment type="subcellular location">
    <subcellularLocation>
        <location evidence="1">Membrane</location>
        <topology evidence="1">Single-pass type I membrane protein</topology>
    </subcellularLocation>
</comment>
<keyword evidence="6" id="KW-1015">Disulfide bond</keyword>